<reference evidence="1" key="1">
    <citation type="submission" date="2016-04" db="EMBL/GenBank/DDBJ databases">
        <authorList>
            <person name="Evans L.H."/>
            <person name="Alamgir A."/>
            <person name="Owens N."/>
            <person name="Weber N.D."/>
            <person name="Virtaneva K."/>
            <person name="Barbian K."/>
            <person name="Babar A."/>
            <person name="Rosenke K."/>
        </authorList>
    </citation>
    <scope>NUCLEOTIDE SEQUENCE</scope>
    <source>
        <strain evidence="1">86-2</strain>
    </source>
</reference>
<organism evidence="1">
    <name type="scientific">uncultured Dysgonomonas sp</name>
    <dbReference type="NCBI Taxonomy" id="206096"/>
    <lineage>
        <taxon>Bacteria</taxon>
        <taxon>Pseudomonadati</taxon>
        <taxon>Bacteroidota</taxon>
        <taxon>Bacteroidia</taxon>
        <taxon>Bacteroidales</taxon>
        <taxon>Dysgonomonadaceae</taxon>
        <taxon>Dysgonomonas</taxon>
        <taxon>environmental samples</taxon>
    </lineage>
</organism>
<dbReference type="EMBL" id="FLUL01000001">
    <property type="protein sequence ID" value="SBW07228.1"/>
    <property type="molecule type" value="Genomic_DNA"/>
</dbReference>
<proteinExistence type="predicted"/>
<sequence length="65" mass="7535">MIIKGLFFYIILLSLHNICDKHLLNEATQVGNTEDLFMNSDQNNMFIEHIFLSDDVQDMFISLVA</sequence>
<protein>
    <submittedName>
        <fullName evidence="1">Uncharacterized protein</fullName>
    </submittedName>
</protein>
<dbReference type="AlphaFoldDB" id="A0A212K6I3"/>
<accession>A0A212K6I3</accession>
<gene>
    <name evidence="1" type="ORF">KL86DYS2_13127</name>
</gene>
<evidence type="ECO:0000313" key="1">
    <source>
        <dbReference type="EMBL" id="SBW07228.1"/>
    </source>
</evidence>
<name>A0A212K6I3_9BACT</name>